<keyword evidence="2" id="KW-1185">Reference proteome</keyword>
<dbReference type="AlphaFoldDB" id="A0A917U3N8"/>
<gene>
    <name evidence="1" type="ORF">GCM10007977_062840</name>
</gene>
<accession>A0A917U3N8</accession>
<dbReference type="Proteomes" id="UP000642070">
    <property type="component" value="Unassembled WGS sequence"/>
</dbReference>
<proteinExistence type="predicted"/>
<evidence type="ECO:0000313" key="1">
    <source>
        <dbReference type="EMBL" id="GGM52705.1"/>
    </source>
</evidence>
<comment type="caution">
    <text evidence="1">The sequence shown here is derived from an EMBL/GenBank/DDBJ whole genome shotgun (WGS) entry which is preliminary data.</text>
</comment>
<dbReference type="RefSeq" id="WP_190253598.1">
    <property type="nucleotide sequence ID" value="NZ_BMPI01000035.1"/>
</dbReference>
<dbReference type="EMBL" id="BMPI01000035">
    <property type="protein sequence ID" value="GGM52705.1"/>
    <property type="molecule type" value="Genomic_DNA"/>
</dbReference>
<reference evidence="1" key="2">
    <citation type="submission" date="2020-09" db="EMBL/GenBank/DDBJ databases">
        <authorList>
            <person name="Sun Q."/>
            <person name="Ohkuma M."/>
        </authorList>
    </citation>
    <scope>NUCLEOTIDE SEQUENCE</scope>
    <source>
        <strain evidence="1">JCM 19831</strain>
    </source>
</reference>
<name>A0A917U3N8_9ACTN</name>
<organism evidence="1 2">
    <name type="scientific">Dactylosporangium sucinum</name>
    <dbReference type="NCBI Taxonomy" id="1424081"/>
    <lineage>
        <taxon>Bacteria</taxon>
        <taxon>Bacillati</taxon>
        <taxon>Actinomycetota</taxon>
        <taxon>Actinomycetes</taxon>
        <taxon>Micromonosporales</taxon>
        <taxon>Micromonosporaceae</taxon>
        <taxon>Dactylosporangium</taxon>
    </lineage>
</organism>
<protein>
    <submittedName>
        <fullName evidence="1">Uncharacterized protein</fullName>
    </submittedName>
</protein>
<sequence length="107" mass="11584">MSVAYLVVTQRLWRNETGDGVSYGWDGAVHPSRPIAVLHGLETLETDDFNIATVVGARIVAFGYDLVDFGPDTDDAPHGGHDLDDIASQIGWPPPEVRRRLAEEAAG</sequence>
<reference evidence="1" key="1">
    <citation type="journal article" date="2014" name="Int. J. Syst. Evol. Microbiol.">
        <title>Complete genome sequence of Corynebacterium casei LMG S-19264T (=DSM 44701T), isolated from a smear-ripened cheese.</title>
        <authorList>
            <consortium name="US DOE Joint Genome Institute (JGI-PGF)"/>
            <person name="Walter F."/>
            <person name="Albersmeier A."/>
            <person name="Kalinowski J."/>
            <person name="Ruckert C."/>
        </authorList>
    </citation>
    <scope>NUCLEOTIDE SEQUENCE</scope>
    <source>
        <strain evidence="1">JCM 19831</strain>
    </source>
</reference>
<evidence type="ECO:0000313" key="2">
    <source>
        <dbReference type="Proteomes" id="UP000642070"/>
    </source>
</evidence>